<evidence type="ECO:0000256" key="1">
    <source>
        <dbReference type="ARBA" id="ARBA00004196"/>
    </source>
</evidence>
<name>A0A9P4SG10_9PEZI</name>
<feature type="non-terminal residue" evidence="9">
    <location>
        <position position="178"/>
    </location>
</feature>
<dbReference type="FunFam" id="2.60.40.200:FF:000007">
    <property type="entry name" value="Cell surface Cu-only superoxide dismutase 5"/>
    <property type="match status" value="1"/>
</dbReference>
<comment type="caution">
    <text evidence="9">The sequence shown here is derived from an EMBL/GenBank/DDBJ whole genome shotgun (WGS) entry which is preliminary data.</text>
</comment>
<accession>A0A9P4SG10</accession>
<dbReference type="PANTHER" id="PTHR20910">
    <property type="entry name" value="AGAP001623-PA"/>
    <property type="match status" value="1"/>
</dbReference>
<evidence type="ECO:0000256" key="7">
    <source>
        <dbReference type="ARBA" id="ARBA00049204"/>
    </source>
</evidence>
<keyword evidence="6" id="KW-0049">Antioxidant</keyword>
<evidence type="ECO:0000256" key="2">
    <source>
        <dbReference type="ARBA" id="ARBA00004613"/>
    </source>
</evidence>
<dbReference type="InterPro" id="IPR053257">
    <property type="entry name" value="Cu-only_SOD"/>
</dbReference>
<keyword evidence="10" id="KW-1185">Reference proteome</keyword>
<dbReference type="InterPro" id="IPR036423">
    <property type="entry name" value="SOD-like_Cu/Zn_dom_sf"/>
</dbReference>
<keyword evidence="8" id="KW-0732">Signal</keyword>
<gene>
    <name evidence="9" type="ORF">M501DRAFT_908387</name>
</gene>
<dbReference type="OrthoDB" id="159229at2759"/>
<feature type="non-terminal residue" evidence="9">
    <location>
        <position position="1"/>
    </location>
</feature>
<evidence type="ECO:0000313" key="9">
    <source>
        <dbReference type="EMBL" id="KAF2842236.1"/>
    </source>
</evidence>
<organism evidence="9 10">
    <name type="scientific">Patellaria atrata CBS 101060</name>
    <dbReference type="NCBI Taxonomy" id="1346257"/>
    <lineage>
        <taxon>Eukaryota</taxon>
        <taxon>Fungi</taxon>
        <taxon>Dikarya</taxon>
        <taxon>Ascomycota</taxon>
        <taxon>Pezizomycotina</taxon>
        <taxon>Dothideomycetes</taxon>
        <taxon>Dothideomycetes incertae sedis</taxon>
        <taxon>Patellariales</taxon>
        <taxon>Patellariaceae</taxon>
        <taxon>Patellaria</taxon>
    </lineage>
</organism>
<evidence type="ECO:0000256" key="8">
    <source>
        <dbReference type="SAM" id="SignalP"/>
    </source>
</evidence>
<dbReference type="GO" id="GO:0005576">
    <property type="term" value="C:extracellular region"/>
    <property type="evidence" value="ECO:0007669"/>
    <property type="project" value="UniProtKB-SubCell"/>
</dbReference>
<sequence>STVISSLSILALASAQTTTGQLGDAAAITNNPEGAIYVATLPISKGVRGTVTAQTAPGGAGVAFQITVDGLPTEGGPFSYHLHDAPVPTNGNCSGTLAHLDPYKRGQTPPCDASAPQTCEVGDLSGKHGKINGTSFSASYVDVYASTLQGIGAFFGNRSVVFHLANSTRISCANFTAL</sequence>
<dbReference type="EMBL" id="MU006090">
    <property type="protein sequence ID" value="KAF2842236.1"/>
    <property type="molecule type" value="Genomic_DNA"/>
</dbReference>
<comment type="catalytic activity">
    <reaction evidence="7">
        <text>2 superoxide + 2 H(+) = H2O2 + O2</text>
        <dbReference type="Rhea" id="RHEA:20696"/>
        <dbReference type="ChEBI" id="CHEBI:15378"/>
        <dbReference type="ChEBI" id="CHEBI:15379"/>
        <dbReference type="ChEBI" id="CHEBI:16240"/>
        <dbReference type="ChEBI" id="CHEBI:18421"/>
        <dbReference type="EC" id="1.15.1.1"/>
    </reaction>
</comment>
<evidence type="ECO:0000256" key="6">
    <source>
        <dbReference type="ARBA" id="ARBA00022862"/>
    </source>
</evidence>
<evidence type="ECO:0000256" key="5">
    <source>
        <dbReference type="ARBA" id="ARBA00022525"/>
    </source>
</evidence>
<dbReference type="EC" id="1.15.1.1" evidence="4"/>
<protein>
    <recommendedName>
        <fullName evidence="4">superoxide dismutase</fullName>
        <ecNumber evidence="4">1.15.1.1</ecNumber>
    </recommendedName>
</protein>
<dbReference type="SUPFAM" id="SSF49329">
    <property type="entry name" value="Cu,Zn superoxide dismutase-like"/>
    <property type="match status" value="1"/>
</dbReference>
<dbReference type="GO" id="GO:0004784">
    <property type="term" value="F:superoxide dismutase activity"/>
    <property type="evidence" value="ECO:0007669"/>
    <property type="project" value="UniProtKB-EC"/>
</dbReference>
<feature type="signal peptide" evidence="8">
    <location>
        <begin position="1"/>
        <end position="15"/>
    </location>
</feature>
<evidence type="ECO:0000313" key="10">
    <source>
        <dbReference type="Proteomes" id="UP000799429"/>
    </source>
</evidence>
<proteinExistence type="inferred from homology"/>
<feature type="chain" id="PRO_5040258024" description="superoxide dismutase" evidence="8">
    <location>
        <begin position="16"/>
        <end position="178"/>
    </location>
</feature>
<reference evidence="9" key="1">
    <citation type="journal article" date="2020" name="Stud. Mycol.">
        <title>101 Dothideomycetes genomes: a test case for predicting lifestyles and emergence of pathogens.</title>
        <authorList>
            <person name="Haridas S."/>
            <person name="Albert R."/>
            <person name="Binder M."/>
            <person name="Bloem J."/>
            <person name="Labutti K."/>
            <person name="Salamov A."/>
            <person name="Andreopoulos B."/>
            <person name="Baker S."/>
            <person name="Barry K."/>
            <person name="Bills G."/>
            <person name="Bluhm B."/>
            <person name="Cannon C."/>
            <person name="Castanera R."/>
            <person name="Culley D."/>
            <person name="Daum C."/>
            <person name="Ezra D."/>
            <person name="Gonzalez J."/>
            <person name="Henrissat B."/>
            <person name="Kuo A."/>
            <person name="Liang C."/>
            <person name="Lipzen A."/>
            <person name="Lutzoni F."/>
            <person name="Magnuson J."/>
            <person name="Mondo S."/>
            <person name="Nolan M."/>
            <person name="Ohm R."/>
            <person name="Pangilinan J."/>
            <person name="Park H.-J."/>
            <person name="Ramirez L."/>
            <person name="Alfaro M."/>
            <person name="Sun H."/>
            <person name="Tritt A."/>
            <person name="Yoshinaga Y."/>
            <person name="Zwiers L.-H."/>
            <person name="Turgeon B."/>
            <person name="Goodwin S."/>
            <person name="Spatafora J."/>
            <person name="Crous P."/>
            <person name="Grigoriev I."/>
        </authorList>
    </citation>
    <scope>NUCLEOTIDE SEQUENCE</scope>
    <source>
        <strain evidence="9">CBS 101060</strain>
    </source>
</reference>
<dbReference type="Proteomes" id="UP000799429">
    <property type="component" value="Unassembled WGS sequence"/>
</dbReference>
<evidence type="ECO:0000256" key="4">
    <source>
        <dbReference type="ARBA" id="ARBA00012682"/>
    </source>
</evidence>
<evidence type="ECO:0000256" key="3">
    <source>
        <dbReference type="ARBA" id="ARBA00010457"/>
    </source>
</evidence>
<comment type="subcellular location">
    <subcellularLocation>
        <location evidence="1">Cell envelope</location>
    </subcellularLocation>
    <subcellularLocation>
        <location evidence="2">Secreted</location>
    </subcellularLocation>
</comment>
<comment type="similarity">
    <text evidence="3">Belongs to the Cu-Zn superoxide dismutase family.</text>
</comment>
<dbReference type="GO" id="GO:0046872">
    <property type="term" value="F:metal ion binding"/>
    <property type="evidence" value="ECO:0007669"/>
    <property type="project" value="InterPro"/>
</dbReference>
<dbReference type="Gene3D" id="2.60.40.200">
    <property type="entry name" value="Superoxide dismutase, copper/zinc binding domain"/>
    <property type="match status" value="1"/>
</dbReference>
<dbReference type="AlphaFoldDB" id="A0A9P4SG10"/>
<dbReference type="PANTHER" id="PTHR20910:SF1">
    <property type="entry name" value="SUPEROXIDE DISMUTASE COPPER_ZINC BINDING DOMAIN-CONTAINING PROTEIN"/>
    <property type="match status" value="1"/>
</dbReference>
<keyword evidence="5" id="KW-0964">Secreted</keyword>